<keyword evidence="5" id="KW-0833">Ubl conjugation pathway</keyword>
<dbReference type="GO" id="GO:0005634">
    <property type="term" value="C:nucleus"/>
    <property type="evidence" value="ECO:0007669"/>
    <property type="project" value="TreeGrafter"/>
</dbReference>
<dbReference type="EMBL" id="JROU02000064">
    <property type="protein sequence ID" value="OEH80489.1"/>
    <property type="molecule type" value="Genomic_DNA"/>
</dbReference>
<dbReference type="PROSITE" id="PS00973">
    <property type="entry name" value="USP_2"/>
    <property type="match status" value="1"/>
</dbReference>
<evidence type="ECO:0000313" key="10">
    <source>
        <dbReference type="EMBL" id="OEH80489.1"/>
    </source>
</evidence>
<dbReference type="SUPFAM" id="SSF54001">
    <property type="entry name" value="Cysteine proteinases"/>
    <property type="match status" value="1"/>
</dbReference>
<dbReference type="InterPro" id="IPR050164">
    <property type="entry name" value="Peptidase_C19"/>
</dbReference>
<feature type="domain" description="USP" evidence="9">
    <location>
        <begin position="19"/>
        <end position="612"/>
    </location>
</feature>
<protein>
    <recommendedName>
        <fullName evidence="3">ubiquitinyl hydrolase 1</fullName>
        <ecNumber evidence="3">3.4.19.12</ecNumber>
    </recommendedName>
</protein>
<dbReference type="GO" id="GO:0005829">
    <property type="term" value="C:cytosol"/>
    <property type="evidence" value="ECO:0007669"/>
    <property type="project" value="TreeGrafter"/>
</dbReference>
<gene>
    <name evidence="10" type="ORF">cyc_05886</name>
</gene>
<organism evidence="10 11">
    <name type="scientific">Cyclospora cayetanensis</name>
    <dbReference type="NCBI Taxonomy" id="88456"/>
    <lineage>
        <taxon>Eukaryota</taxon>
        <taxon>Sar</taxon>
        <taxon>Alveolata</taxon>
        <taxon>Apicomplexa</taxon>
        <taxon>Conoidasida</taxon>
        <taxon>Coccidia</taxon>
        <taxon>Eucoccidiorida</taxon>
        <taxon>Eimeriorina</taxon>
        <taxon>Eimeriidae</taxon>
        <taxon>Cyclospora</taxon>
    </lineage>
</organism>
<evidence type="ECO:0000256" key="7">
    <source>
        <dbReference type="ARBA" id="ARBA00022807"/>
    </source>
</evidence>
<dbReference type="InterPro" id="IPR018200">
    <property type="entry name" value="USP_CS"/>
</dbReference>
<keyword evidence="6 10" id="KW-0378">Hydrolase</keyword>
<dbReference type="InterPro" id="IPR028889">
    <property type="entry name" value="USP"/>
</dbReference>
<dbReference type="GO" id="GO:0006508">
    <property type="term" value="P:proteolysis"/>
    <property type="evidence" value="ECO:0007669"/>
    <property type="project" value="UniProtKB-KW"/>
</dbReference>
<dbReference type="PANTHER" id="PTHR24006:SF888">
    <property type="entry name" value="UBIQUITIN CARBOXYL-TERMINAL HYDROLASE 30"/>
    <property type="match status" value="1"/>
</dbReference>
<feature type="region of interest" description="Disordered" evidence="8">
    <location>
        <begin position="236"/>
        <end position="264"/>
    </location>
</feature>
<dbReference type="PANTHER" id="PTHR24006">
    <property type="entry name" value="UBIQUITIN CARBOXYL-TERMINAL HYDROLASE"/>
    <property type="match status" value="1"/>
</dbReference>
<feature type="compositionally biased region" description="Basic and acidic residues" evidence="8">
    <location>
        <begin position="447"/>
        <end position="463"/>
    </location>
</feature>
<keyword evidence="7" id="KW-0788">Thiol protease</keyword>
<dbReference type="EC" id="3.4.19.12" evidence="3"/>
<dbReference type="InterPro" id="IPR038765">
    <property type="entry name" value="Papain-like_cys_pep_sf"/>
</dbReference>
<comment type="caution">
    <text evidence="10">The sequence shown here is derived from an EMBL/GenBank/DDBJ whole genome shotgun (WGS) entry which is preliminary data.</text>
</comment>
<evidence type="ECO:0000256" key="1">
    <source>
        <dbReference type="ARBA" id="ARBA00000707"/>
    </source>
</evidence>
<feature type="region of interest" description="Disordered" evidence="8">
    <location>
        <begin position="444"/>
        <end position="469"/>
    </location>
</feature>
<dbReference type="Proteomes" id="UP000095192">
    <property type="component" value="Unassembled WGS sequence"/>
</dbReference>
<dbReference type="Pfam" id="PF00443">
    <property type="entry name" value="UCH"/>
    <property type="match status" value="2"/>
</dbReference>
<keyword evidence="11" id="KW-1185">Reference proteome</keyword>
<keyword evidence="4" id="KW-0645">Protease</keyword>
<evidence type="ECO:0000256" key="4">
    <source>
        <dbReference type="ARBA" id="ARBA00022670"/>
    </source>
</evidence>
<sequence length="651" mass="70117">MAPLGSTCLCSCRGPQPPPGLLNLGRTCSFNVLLQALAATRTFSTLYAPSLEGQQGSWGSSDCCSIGTFVSTGGLERRDKGKALLVHGVPPTAWGSNGFCAPKGRIKAVDAVNPQDTEPFAAAAAEQPASSGRPRGRRRGCWGAPSGPPNSIQRSRGSWVPPVSCSRRLPQEAPLKRMRRDPVHRILNPIAFVQQMRLVNPDFKEDRELDVEEIWRFLIEQIFAELQTPKSSAIVKGGERRSPLRGLQDEGGPQGASAVSLSSIRRGRPLETATNLLPSGCLVTTCRSPSRGSGGRKSQSWRVAEGPPSKKRDITSPDVATAGRCYSHLGILDGKEGALTPSLQWEGEEVRGLGATDEAPVFALSPECSSAFCGVLPLRMPERSRFMGSRCSLSSKLQPITLAECLHLTLTHGCEAAEPSKRASREGEADESIEYLMEAPKIPSSAGKRDLSRGGERSERVAEPCDADAGLSRRHRAPRVVLTRLATRSLLVPYLGGGAAAPVARGSCSSVGDMIEASSQQAAGCTPSGWLCDSGGDPPSALGRYALRAVIEHQGRSGDGGHYVCYRRGWEPFEGPSEEEDVWWVVNDVCVRRSCWEEVRKTQAYLLLYELESDRVQHQKQRRPQPVGGSKGKARGARVLEKRQRSAGGTP</sequence>
<evidence type="ECO:0000256" key="5">
    <source>
        <dbReference type="ARBA" id="ARBA00022786"/>
    </source>
</evidence>
<reference evidence="10 11" key="1">
    <citation type="journal article" date="2016" name="BMC Genomics">
        <title>Comparative genomics reveals Cyclospora cayetanensis possesses coccidia-like metabolism and invasion components but unique surface antigens.</title>
        <authorList>
            <person name="Liu S."/>
            <person name="Wang L."/>
            <person name="Zheng H."/>
            <person name="Xu Z."/>
            <person name="Roellig D.M."/>
            <person name="Li N."/>
            <person name="Frace M.A."/>
            <person name="Tang K."/>
            <person name="Arrowood M.J."/>
            <person name="Moss D.M."/>
            <person name="Zhang L."/>
            <person name="Feng Y."/>
            <person name="Xiao L."/>
        </authorList>
    </citation>
    <scope>NUCLEOTIDE SEQUENCE [LARGE SCALE GENOMIC DNA]</scope>
    <source>
        <strain evidence="10 11">CHN_HEN01</strain>
    </source>
</reference>
<dbReference type="GO" id="GO:0016579">
    <property type="term" value="P:protein deubiquitination"/>
    <property type="evidence" value="ECO:0007669"/>
    <property type="project" value="InterPro"/>
</dbReference>
<evidence type="ECO:0000259" key="9">
    <source>
        <dbReference type="PROSITE" id="PS50235"/>
    </source>
</evidence>
<name>A0A1D3DAL6_9EIME</name>
<dbReference type="CDD" id="cd02257">
    <property type="entry name" value="Peptidase_C19"/>
    <property type="match status" value="1"/>
</dbReference>
<dbReference type="Gene3D" id="3.90.70.10">
    <property type="entry name" value="Cysteine proteinases"/>
    <property type="match status" value="2"/>
</dbReference>
<dbReference type="InterPro" id="IPR001394">
    <property type="entry name" value="Peptidase_C19_UCH"/>
</dbReference>
<proteinExistence type="inferred from homology"/>
<comment type="catalytic activity">
    <reaction evidence="1">
        <text>Thiol-dependent hydrolysis of ester, thioester, amide, peptide and isopeptide bonds formed by the C-terminal Gly of ubiquitin (a 76-residue protein attached to proteins as an intracellular targeting signal).</text>
        <dbReference type="EC" id="3.4.19.12"/>
    </reaction>
</comment>
<comment type="similarity">
    <text evidence="2">Belongs to the peptidase C19 family.</text>
</comment>
<evidence type="ECO:0000256" key="8">
    <source>
        <dbReference type="SAM" id="MobiDB-lite"/>
    </source>
</evidence>
<feature type="region of interest" description="Disordered" evidence="8">
    <location>
        <begin position="616"/>
        <end position="651"/>
    </location>
</feature>
<evidence type="ECO:0000313" key="11">
    <source>
        <dbReference type="Proteomes" id="UP000095192"/>
    </source>
</evidence>
<evidence type="ECO:0000256" key="3">
    <source>
        <dbReference type="ARBA" id="ARBA00012759"/>
    </source>
</evidence>
<evidence type="ECO:0000256" key="2">
    <source>
        <dbReference type="ARBA" id="ARBA00009085"/>
    </source>
</evidence>
<dbReference type="InParanoid" id="A0A1D3DAL6"/>
<accession>A0A1D3DAL6</accession>
<dbReference type="AlphaFoldDB" id="A0A1D3DAL6"/>
<feature type="region of interest" description="Disordered" evidence="8">
    <location>
        <begin position="122"/>
        <end position="165"/>
    </location>
</feature>
<evidence type="ECO:0000256" key="6">
    <source>
        <dbReference type="ARBA" id="ARBA00022801"/>
    </source>
</evidence>
<dbReference type="GO" id="GO:0004843">
    <property type="term" value="F:cysteine-type deubiquitinase activity"/>
    <property type="evidence" value="ECO:0007669"/>
    <property type="project" value="UniProtKB-EC"/>
</dbReference>
<dbReference type="PROSITE" id="PS50235">
    <property type="entry name" value="USP_3"/>
    <property type="match status" value="1"/>
</dbReference>
<dbReference type="VEuPathDB" id="ToxoDB:cyc_05886"/>
<feature type="compositionally biased region" description="Low complexity" evidence="8">
    <location>
        <begin position="287"/>
        <end position="300"/>
    </location>
</feature>
<feature type="region of interest" description="Disordered" evidence="8">
    <location>
        <begin position="286"/>
        <end position="316"/>
    </location>
</feature>